<dbReference type="SUPFAM" id="SSF56300">
    <property type="entry name" value="Metallo-dependent phosphatases"/>
    <property type="match status" value="1"/>
</dbReference>
<feature type="domain" description="TMEM62 Ig-like" evidence="3">
    <location>
        <begin position="332"/>
        <end position="381"/>
    </location>
</feature>
<organism evidence="4 5">
    <name type="scientific">Syncephalis pseudoplumigaleata</name>
    <dbReference type="NCBI Taxonomy" id="1712513"/>
    <lineage>
        <taxon>Eukaryota</taxon>
        <taxon>Fungi</taxon>
        <taxon>Fungi incertae sedis</taxon>
        <taxon>Zoopagomycota</taxon>
        <taxon>Zoopagomycotina</taxon>
        <taxon>Zoopagomycetes</taxon>
        <taxon>Zoopagales</taxon>
        <taxon>Piptocephalidaceae</taxon>
        <taxon>Syncephalis</taxon>
    </lineage>
</organism>
<sequence length="383" mass="43468">MRPQRRRHALALLWLPLSLLAWFCGYRLDRHARDSLTPDKLSPLARKPTTPLASRWSNDTTIIDDRPDNILYFMQISDLHISRYHTVGGVAHLMHFLQTTLPLVSPSFVVVTGDLTDAKSERVLAGVQFEDEWQTYHRLLKSSGVLDKANGTFWHDLRGNHDCFSVAGWQDDHNYYRRYGASPHENGWSFEVVRPFGRYSFVAIDGCPQLGPARLYNFFGYMDTREMNILAQSLEQARPSQHTFLLSHYPITTTVVYLCGHLHRLAGGLGDMLQGYKPTGFMELELPDLKLTASYRILAIDHDMIGIADRLLDVPEVPMPIVSAELPDRQPSSPVVLITNPKDARYLMPDREPVGRIARSTHMRALVFADTDLAQVAVYIDGV</sequence>
<protein>
    <submittedName>
        <fullName evidence="4">Metallo-dependent phosphatase-like protein</fullName>
    </submittedName>
</protein>
<dbReference type="Gene3D" id="3.60.21.10">
    <property type="match status" value="1"/>
</dbReference>
<dbReference type="Pfam" id="PF24384">
    <property type="entry name" value="Ig_TMM62"/>
    <property type="match status" value="1"/>
</dbReference>
<dbReference type="InterPro" id="IPR029052">
    <property type="entry name" value="Metallo-depent_PP-like"/>
</dbReference>
<dbReference type="Pfam" id="PF00149">
    <property type="entry name" value="Metallophos"/>
    <property type="match status" value="1"/>
</dbReference>
<gene>
    <name evidence="4" type="ORF">SYNPS1DRAFT_18988</name>
</gene>
<feature type="domain" description="Calcineurin-like phosphoesterase" evidence="2">
    <location>
        <begin position="73"/>
        <end position="263"/>
    </location>
</feature>
<dbReference type="InterPro" id="IPR004843">
    <property type="entry name" value="Calcineurin-like_PHP"/>
</dbReference>
<keyword evidence="1" id="KW-0732">Signal</keyword>
<feature type="signal peptide" evidence="1">
    <location>
        <begin position="1"/>
        <end position="21"/>
    </location>
</feature>
<evidence type="ECO:0000259" key="2">
    <source>
        <dbReference type="Pfam" id="PF00149"/>
    </source>
</evidence>
<evidence type="ECO:0000313" key="5">
    <source>
        <dbReference type="Proteomes" id="UP000278143"/>
    </source>
</evidence>
<feature type="non-terminal residue" evidence="4">
    <location>
        <position position="383"/>
    </location>
</feature>
<evidence type="ECO:0000313" key="4">
    <source>
        <dbReference type="EMBL" id="RKP23205.1"/>
    </source>
</evidence>
<dbReference type="GO" id="GO:0016787">
    <property type="term" value="F:hydrolase activity"/>
    <property type="evidence" value="ECO:0007669"/>
    <property type="project" value="InterPro"/>
</dbReference>
<dbReference type="PANTHER" id="PTHR14795:SF0">
    <property type="entry name" value="TRANSMEMBRANE PROTEIN 62"/>
    <property type="match status" value="1"/>
</dbReference>
<dbReference type="AlphaFoldDB" id="A0A4P9YTU3"/>
<dbReference type="PANTHER" id="PTHR14795">
    <property type="entry name" value="HELICASE RELATED"/>
    <property type="match status" value="1"/>
</dbReference>
<dbReference type="Proteomes" id="UP000278143">
    <property type="component" value="Unassembled WGS sequence"/>
</dbReference>
<dbReference type="InterPro" id="IPR056229">
    <property type="entry name" value="Ig_TMM62"/>
</dbReference>
<keyword evidence="5" id="KW-1185">Reference proteome</keyword>
<dbReference type="OrthoDB" id="45365at2759"/>
<evidence type="ECO:0000259" key="3">
    <source>
        <dbReference type="Pfam" id="PF24384"/>
    </source>
</evidence>
<accession>A0A4P9YTU3</accession>
<feature type="chain" id="PRO_5020806979" evidence="1">
    <location>
        <begin position="22"/>
        <end position="383"/>
    </location>
</feature>
<evidence type="ECO:0000256" key="1">
    <source>
        <dbReference type="SAM" id="SignalP"/>
    </source>
</evidence>
<name>A0A4P9YTU3_9FUNG</name>
<proteinExistence type="predicted"/>
<dbReference type="EMBL" id="KZ991217">
    <property type="protein sequence ID" value="RKP23205.1"/>
    <property type="molecule type" value="Genomic_DNA"/>
</dbReference>
<reference evidence="5" key="1">
    <citation type="journal article" date="2018" name="Nat. Microbiol.">
        <title>Leveraging single-cell genomics to expand the fungal tree of life.</title>
        <authorList>
            <person name="Ahrendt S.R."/>
            <person name="Quandt C.A."/>
            <person name="Ciobanu D."/>
            <person name="Clum A."/>
            <person name="Salamov A."/>
            <person name="Andreopoulos B."/>
            <person name="Cheng J.F."/>
            <person name="Woyke T."/>
            <person name="Pelin A."/>
            <person name="Henrissat B."/>
            <person name="Reynolds N.K."/>
            <person name="Benny G.L."/>
            <person name="Smith M.E."/>
            <person name="James T.Y."/>
            <person name="Grigoriev I.V."/>
        </authorList>
    </citation>
    <scope>NUCLEOTIDE SEQUENCE [LARGE SCALE GENOMIC DNA]</scope>
    <source>
        <strain evidence="5">Benny S71-1</strain>
    </source>
</reference>